<keyword evidence="3" id="KW-1185">Reference proteome</keyword>
<dbReference type="RefSeq" id="WP_175592868.1">
    <property type="nucleotide sequence ID" value="NZ_JABWGN010000011.1"/>
</dbReference>
<organism evidence="2 3">
    <name type="scientific">Nonomuraea montanisoli</name>
    <dbReference type="NCBI Taxonomy" id="2741721"/>
    <lineage>
        <taxon>Bacteria</taxon>
        <taxon>Bacillati</taxon>
        <taxon>Actinomycetota</taxon>
        <taxon>Actinomycetes</taxon>
        <taxon>Streptosporangiales</taxon>
        <taxon>Streptosporangiaceae</taxon>
        <taxon>Nonomuraea</taxon>
    </lineage>
</organism>
<dbReference type="GO" id="GO:0042602">
    <property type="term" value="F:riboflavin reductase (NADPH) activity"/>
    <property type="evidence" value="ECO:0007669"/>
    <property type="project" value="TreeGrafter"/>
</dbReference>
<dbReference type="PANTHER" id="PTHR43355">
    <property type="entry name" value="FLAVIN REDUCTASE (NADPH)"/>
    <property type="match status" value="1"/>
</dbReference>
<gene>
    <name evidence="2" type="ORF">HTZ77_29030</name>
</gene>
<evidence type="ECO:0000313" key="2">
    <source>
        <dbReference type="EMBL" id="NUW35444.1"/>
    </source>
</evidence>
<dbReference type="InterPro" id="IPR016040">
    <property type="entry name" value="NAD(P)-bd_dom"/>
</dbReference>
<dbReference type="Gene3D" id="3.40.50.720">
    <property type="entry name" value="NAD(P)-binding Rossmann-like Domain"/>
    <property type="match status" value="1"/>
</dbReference>
<evidence type="ECO:0000313" key="3">
    <source>
        <dbReference type="Proteomes" id="UP000586042"/>
    </source>
</evidence>
<proteinExistence type="predicted"/>
<dbReference type="PANTHER" id="PTHR43355:SF2">
    <property type="entry name" value="FLAVIN REDUCTASE (NADPH)"/>
    <property type="match status" value="1"/>
</dbReference>
<dbReference type="EMBL" id="JABWGN010000011">
    <property type="protein sequence ID" value="NUW35444.1"/>
    <property type="molecule type" value="Genomic_DNA"/>
</dbReference>
<sequence>MATIAVIGATGRTGRALVERALELGHEVTAVARRPETLGPRHARLIPHAADVLRPGDLAGTLPGHDAVVSAIGSTGRGPTTVYSAGTAAVAAAMGACRRLVVVSSAGLETPPGAGPATWLAGRLLHHVMRHPYADMLRMERLLAGTDLDWTAVRPTGLTDAPATGRPRVSIGATERVGNRTSRAELAAFILDHLDDPATYRTAVAVSS</sequence>
<dbReference type="Proteomes" id="UP000586042">
    <property type="component" value="Unassembled WGS sequence"/>
</dbReference>
<evidence type="ECO:0000259" key="1">
    <source>
        <dbReference type="Pfam" id="PF13460"/>
    </source>
</evidence>
<comment type="caution">
    <text evidence="2">The sequence shown here is derived from an EMBL/GenBank/DDBJ whole genome shotgun (WGS) entry which is preliminary data.</text>
</comment>
<reference evidence="2 3" key="1">
    <citation type="submission" date="2020-06" db="EMBL/GenBank/DDBJ databases">
        <title>Nonomuraea sp. SMC257, a novel actinomycete isolated from soil.</title>
        <authorList>
            <person name="Chanama M."/>
        </authorList>
    </citation>
    <scope>NUCLEOTIDE SEQUENCE [LARGE SCALE GENOMIC DNA]</scope>
    <source>
        <strain evidence="2 3">SMC257</strain>
    </source>
</reference>
<dbReference type="SUPFAM" id="SSF51735">
    <property type="entry name" value="NAD(P)-binding Rossmann-fold domains"/>
    <property type="match status" value="1"/>
</dbReference>
<dbReference type="AlphaFoldDB" id="A0A7Y6IC06"/>
<accession>A0A7Y6IC06</accession>
<dbReference type="GO" id="GO:0004074">
    <property type="term" value="F:biliverdin reductase [NAD(P)H] activity"/>
    <property type="evidence" value="ECO:0007669"/>
    <property type="project" value="TreeGrafter"/>
</dbReference>
<dbReference type="Pfam" id="PF13460">
    <property type="entry name" value="NAD_binding_10"/>
    <property type="match status" value="1"/>
</dbReference>
<dbReference type="InterPro" id="IPR036291">
    <property type="entry name" value="NAD(P)-bd_dom_sf"/>
</dbReference>
<protein>
    <submittedName>
        <fullName evidence="2">NAD(P)H-binding protein</fullName>
    </submittedName>
</protein>
<name>A0A7Y6IC06_9ACTN</name>
<dbReference type="InterPro" id="IPR051606">
    <property type="entry name" value="Polyketide_Oxido-like"/>
</dbReference>
<feature type="domain" description="NAD(P)-binding" evidence="1">
    <location>
        <begin position="8"/>
        <end position="197"/>
    </location>
</feature>